<evidence type="ECO:0000313" key="3">
    <source>
        <dbReference type="Proteomes" id="UP000289340"/>
    </source>
</evidence>
<feature type="region of interest" description="Disordered" evidence="1">
    <location>
        <begin position="116"/>
        <end position="135"/>
    </location>
</feature>
<organism evidence="2 3">
    <name type="scientific">Glycine soja</name>
    <name type="common">Wild soybean</name>
    <dbReference type="NCBI Taxonomy" id="3848"/>
    <lineage>
        <taxon>Eukaryota</taxon>
        <taxon>Viridiplantae</taxon>
        <taxon>Streptophyta</taxon>
        <taxon>Embryophyta</taxon>
        <taxon>Tracheophyta</taxon>
        <taxon>Spermatophyta</taxon>
        <taxon>Magnoliopsida</taxon>
        <taxon>eudicotyledons</taxon>
        <taxon>Gunneridae</taxon>
        <taxon>Pentapetalae</taxon>
        <taxon>rosids</taxon>
        <taxon>fabids</taxon>
        <taxon>Fabales</taxon>
        <taxon>Fabaceae</taxon>
        <taxon>Papilionoideae</taxon>
        <taxon>50 kb inversion clade</taxon>
        <taxon>NPAAA clade</taxon>
        <taxon>indigoferoid/millettioid clade</taxon>
        <taxon>Phaseoleae</taxon>
        <taxon>Glycine</taxon>
        <taxon>Glycine subgen. Soja</taxon>
    </lineage>
</organism>
<comment type="caution">
    <text evidence="2">The sequence shown here is derived from an EMBL/GenBank/DDBJ whole genome shotgun (WGS) entry which is preliminary data.</text>
</comment>
<reference evidence="2 3" key="1">
    <citation type="submission" date="2018-09" db="EMBL/GenBank/DDBJ databases">
        <title>A high-quality reference genome of wild soybean provides a powerful tool to mine soybean genomes.</title>
        <authorList>
            <person name="Xie M."/>
            <person name="Chung C.Y.L."/>
            <person name="Li M.-W."/>
            <person name="Wong F.-L."/>
            <person name="Chan T.-F."/>
            <person name="Lam H.-M."/>
        </authorList>
    </citation>
    <scope>NUCLEOTIDE SEQUENCE [LARGE SCALE GENOMIC DNA]</scope>
    <source>
        <strain evidence="3">cv. W05</strain>
        <tissue evidence="2">Hypocotyl of etiolated seedlings</tissue>
    </source>
</reference>
<sequence length="135" mass="14805">MFWNTQQIDMYMMSTDPEDAPNQAEFSYCSGKEERLCFLYTEDISSYADAVGFMVFIEDRSYASAGEVVLEKLPEDGEGKSDLADVEEAVDEDGEGDVARGGVRLLLGAEENRGGEALHLREGGEDSIERKGSAS</sequence>
<keyword evidence="3" id="KW-1185">Reference proteome</keyword>
<dbReference type="EMBL" id="QZWG01000006">
    <property type="protein sequence ID" value="RZC07981.1"/>
    <property type="molecule type" value="Genomic_DNA"/>
</dbReference>
<dbReference type="AlphaFoldDB" id="A0A445KAZ9"/>
<evidence type="ECO:0000256" key="1">
    <source>
        <dbReference type="SAM" id="MobiDB-lite"/>
    </source>
</evidence>
<name>A0A445KAZ9_GLYSO</name>
<dbReference type="Proteomes" id="UP000289340">
    <property type="component" value="Chromosome 6"/>
</dbReference>
<proteinExistence type="predicted"/>
<protein>
    <submittedName>
        <fullName evidence="2">Uncharacterized protein</fullName>
    </submittedName>
</protein>
<evidence type="ECO:0000313" key="2">
    <source>
        <dbReference type="EMBL" id="RZC07981.1"/>
    </source>
</evidence>
<gene>
    <name evidence="2" type="ORF">D0Y65_014952</name>
</gene>
<accession>A0A445KAZ9</accession>